<dbReference type="Proteomes" id="UP000198917">
    <property type="component" value="Unassembled WGS sequence"/>
</dbReference>
<organism evidence="2 3">
    <name type="scientific">Agrobacterium fabrum</name>
    <dbReference type="NCBI Taxonomy" id="1176649"/>
    <lineage>
        <taxon>Bacteria</taxon>
        <taxon>Pseudomonadati</taxon>
        <taxon>Pseudomonadota</taxon>
        <taxon>Alphaproteobacteria</taxon>
        <taxon>Hyphomicrobiales</taxon>
        <taxon>Rhizobiaceae</taxon>
        <taxon>Rhizobium/Agrobacterium group</taxon>
        <taxon>Agrobacterium</taxon>
        <taxon>Agrobacterium tumefaciens complex</taxon>
    </lineage>
</organism>
<evidence type="ECO:0000313" key="2">
    <source>
        <dbReference type="EMBL" id="SDJ25150.1"/>
    </source>
</evidence>
<sequence>MTSYVDSLKRQNAFLQSEIERHANAVDALASELDLRTRQCDDLQKQLEESQNDQAELPFDAQNSSQKL</sequence>
<feature type="region of interest" description="Disordered" evidence="1">
    <location>
        <begin position="48"/>
        <end position="68"/>
    </location>
</feature>
<proteinExistence type="predicted"/>
<name>A0A7Z7FMI1_9HYPH</name>
<gene>
    <name evidence="2" type="ORF">SAMN05428983_0825</name>
</gene>
<comment type="caution">
    <text evidence="2">The sequence shown here is derived from an EMBL/GenBank/DDBJ whole genome shotgun (WGS) entry which is preliminary data.</text>
</comment>
<accession>A0A7Z7FMI1</accession>
<evidence type="ECO:0000256" key="1">
    <source>
        <dbReference type="SAM" id="MobiDB-lite"/>
    </source>
</evidence>
<dbReference type="EMBL" id="FNEW01000001">
    <property type="protein sequence ID" value="SDJ25150.1"/>
    <property type="molecule type" value="Genomic_DNA"/>
</dbReference>
<dbReference type="AlphaFoldDB" id="A0A7Z7FMI1"/>
<evidence type="ECO:0000313" key="3">
    <source>
        <dbReference type="Proteomes" id="UP000198917"/>
    </source>
</evidence>
<protein>
    <submittedName>
        <fullName evidence="2">Uncharacterized protein</fullName>
    </submittedName>
</protein>
<reference evidence="2 3" key="1">
    <citation type="submission" date="2016-10" db="EMBL/GenBank/DDBJ databases">
        <authorList>
            <person name="Varghese N."/>
            <person name="Submissions S."/>
        </authorList>
    </citation>
    <scope>NUCLEOTIDE SEQUENCE [LARGE SCALE GENOMIC DNA]</scope>
    <source>
        <strain evidence="2 3">PDC82</strain>
    </source>
</reference>